<evidence type="ECO:0000256" key="1">
    <source>
        <dbReference type="ARBA" id="ARBA00009913"/>
    </source>
</evidence>
<keyword evidence="9" id="KW-1185">Reference proteome</keyword>
<proteinExistence type="inferred from homology"/>
<dbReference type="InterPro" id="IPR050639">
    <property type="entry name" value="SSR_resolvase"/>
</dbReference>
<dbReference type="Gene3D" id="1.10.10.60">
    <property type="entry name" value="Homeodomain-like"/>
    <property type="match status" value="1"/>
</dbReference>
<dbReference type="GO" id="GO:0015074">
    <property type="term" value="P:DNA integration"/>
    <property type="evidence" value="ECO:0007669"/>
    <property type="project" value="UniProtKB-KW"/>
</dbReference>
<feature type="domain" description="Resolvase/invertase-type recombinase catalytic" evidence="7">
    <location>
        <begin position="1"/>
        <end position="137"/>
    </location>
</feature>
<evidence type="ECO:0000256" key="6">
    <source>
        <dbReference type="PROSITE-ProRule" id="PRU10137"/>
    </source>
</evidence>
<name>A0A2M8W1F9_9MICO</name>
<dbReference type="Proteomes" id="UP000231586">
    <property type="component" value="Unassembled WGS sequence"/>
</dbReference>
<keyword evidence="3" id="KW-0238">DNA-binding</keyword>
<dbReference type="Pfam" id="PF02796">
    <property type="entry name" value="HTH_7"/>
    <property type="match status" value="1"/>
</dbReference>
<dbReference type="GO" id="GO:0003677">
    <property type="term" value="F:DNA binding"/>
    <property type="evidence" value="ECO:0007669"/>
    <property type="project" value="UniProtKB-KW"/>
</dbReference>
<accession>A0A2M8W1F9</accession>
<evidence type="ECO:0000313" key="9">
    <source>
        <dbReference type="Proteomes" id="UP000231586"/>
    </source>
</evidence>
<feature type="active site" description="O-(5'-phospho-DNA)-serine intermediate" evidence="5 6">
    <location>
        <position position="9"/>
    </location>
</feature>
<keyword evidence="2" id="KW-0229">DNA integration</keyword>
<evidence type="ECO:0000256" key="3">
    <source>
        <dbReference type="ARBA" id="ARBA00023125"/>
    </source>
</evidence>
<dbReference type="Gene3D" id="3.40.50.1390">
    <property type="entry name" value="Resolvase, N-terminal catalytic domain"/>
    <property type="match status" value="1"/>
</dbReference>
<dbReference type="PROSITE" id="PS00398">
    <property type="entry name" value="RECOMBINASES_2"/>
    <property type="match status" value="1"/>
</dbReference>
<dbReference type="InterPro" id="IPR009057">
    <property type="entry name" value="Homeodomain-like_sf"/>
</dbReference>
<protein>
    <submittedName>
        <fullName evidence="8">DNA invertase Pin-like site-specific DNA recombinase</fullName>
    </submittedName>
</protein>
<dbReference type="CDD" id="cd00569">
    <property type="entry name" value="HTH_Hin_like"/>
    <property type="match status" value="1"/>
</dbReference>
<evidence type="ECO:0000313" key="8">
    <source>
        <dbReference type="EMBL" id="PJI84740.1"/>
    </source>
</evidence>
<organism evidence="8 9">
    <name type="scientific">Luteimicrobium subarcticum</name>
    <dbReference type="NCBI Taxonomy" id="620910"/>
    <lineage>
        <taxon>Bacteria</taxon>
        <taxon>Bacillati</taxon>
        <taxon>Actinomycetota</taxon>
        <taxon>Actinomycetes</taxon>
        <taxon>Micrococcales</taxon>
        <taxon>Luteimicrobium</taxon>
    </lineage>
</organism>
<dbReference type="PROSITE" id="PS00397">
    <property type="entry name" value="RECOMBINASES_1"/>
    <property type="match status" value="1"/>
</dbReference>
<dbReference type="SUPFAM" id="SSF46689">
    <property type="entry name" value="Homeodomain-like"/>
    <property type="match status" value="1"/>
</dbReference>
<dbReference type="InterPro" id="IPR006118">
    <property type="entry name" value="Recombinase_CS"/>
</dbReference>
<dbReference type="InterPro" id="IPR036162">
    <property type="entry name" value="Resolvase-like_N_sf"/>
</dbReference>
<dbReference type="EMBL" id="PGTZ01000014">
    <property type="protein sequence ID" value="PJI84740.1"/>
    <property type="molecule type" value="Genomic_DNA"/>
</dbReference>
<dbReference type="Pfam" id="PF00239">
    <property type="entry name" value="Resolvase"/>
    <property type="match status" value="1"/>
</dbReference>
<dbReference type="InterPro" id="IPR006120">
    <property type="entry name" value="Resolvase_HTH_dom"/>
</dbReference>
<keyword evidence="4" id="KW-0233">DNA recombination</keyword>
<dbReference type="OrthoDB" id="128993at2"/>
<comment type="similarity">
    <text evidence="1">Belongs to the site-specific recombinase resolvase family.</text>
</comment>
<dbReference type="SMART" id="SM00857">
    <property type="entry name" value="Resolvase"/>
    <property type="match status" value="1"/>
</dbReference>
<dbReference type="RefSeq" id="WP_100351286.1">
    <property type="nucleotide sequence ID" value="NZ_PGTZ01000014.1"/>
</dbReference>
<evidence type="ECO:0000256" key="5">
    <source>
        <dbReference type="PIRSR" id="PIRSR606118-50"/>
    </source>
</evidence>
<comment type="caution">
    <text evidence="8">The sequence shown here is derived from an EMBL/GenBank/DDBJ whole genome shotgun (WGS) entry which is preliminary data.</text>
</comment>
<dbReference type="GO" id="GO:0000150">
    <property type="term" value="F:DNA strand exchange activity"/>
    <property type="evidence" value="ECO:0007669"/>
    <property type="project" value="InterPro"/>
</dbReference>
<evidence type="ECO:0000259" key="7">
    <source>
        <dbReference type="PROSITE" id="PS51736"/>
    </source>
</evidence>
<sequence>MLIGYARVSTLVQDVTAQRDALRALGVADDSIYVDHGLTGTNRARPGLREALAAVRAGDTLVVTKLDRLARSLPDSRDIADELTRKGVALSLGGSVYDPSDPVGRLLFNVLGMVAEFEADLIRMRTREGMAVAKAKGRLRGKKPKLSPAQARHLVALHQQGSHTSAELAELFQVARSTVYRTIQRTGGPATTPTSQQPSTT</sequence>
<evidence type="ECO:0000256" key="4">
    <source>
        <dbReference type="ARBA" id="ARBA00023172"/>
    </source>
</evidence>
<dbReference type="PANTHER" id="PTHR30461">
    <property type="entry name" value="DNA-INVERTASE FROM LAMBDOID PROPHAGE"/>
    <property type="match status" value="1"/>
</dbReference>
<evidence type="ECO:0000256" key="2">
    <source>
        <dbReference type="ARBA" id="ARBA00022908"/>
    </source>
</evidence>
<dbReference type="PANTHER" id="PTHR30461:SF2">
    <property type="entry name" value="SERINE RECOMBINASE PINE-RELATED"/>
    <property type="match status" value="1"/>
</dbReference>
<dbReference type="InterPro" id="IPR006119">
    <property type="entry name" value="Resolv_N"/>
</dbReference>
<gene>
    <name evidence="8" type="ORF">CLV34_3196</name>
</gene>
<dbReference type="AlphaFoldDB" id="A0A2M8W1F9"/>
<dbReference type="CDD" id="cd03768">
    <property type="entry name" value="SR_ResInv"/>
    <property type="match status" value="1"/>
</dbReference>
<dbReference type="PROSITE" id="PS51736">
    <property type="entry name" value="RECOMBINASES_3"/>
    <property type="match status" value="1"/>
</dbReference>
<dbReference type="SUPFAM" id="SSF53041">
    <property type="entry name" value="Resolvase-like"/>
    <property type="match status" value="1"/>
</dbReference>
<reference evidence="8 9" key="1">
    <citation type="submission" date="2017-11" db="EMBL/GenBank/DDBJ databases">
        <title>Genomic Encyclopedia of Archaeal and Bacterial Type Strains, Phase II (KMG-II): From Individual Species to Whole Genera.</title>
        <authorList>
            <person name="Goeker M."/>
        </authorList>
    </citation>
    <scope>NUCLEOTIDE SEQUENCE [LARGE SCALE GENOMIC DNA]</scope>
    <source>
        <strain evidence="8 9">DSM 22413</strain>
    </source>
</reference>